<gene>
    <name evidence="16" type="primary">ada</name>
    <name evidence="16" type="ORF">J3U88_06075</name>
</gene>
<dbReference type="InterPro" id="IPR001497">
    <property type="entry name" value="MethylDNA_cys_MeTrfase_AS"/>
</dbReference>
<dbReference type="AlphaFoldDB" id="A0A8J7QG70"/>
<dbReference type="RefSeq" id="WP_207857584.1">
    <property type="nucleotide sequence ID" value="NZ_JAFREP010000004.1"/>
</dbReference>
<evidence type="ECO:0000256" key="8">
    <source>
        <dbReference type="ARBA" id="ARBA00023159"/>
    </source>
</evidence>
<dbReference type="EMBL" id="JAFREP010000004">
    <property type="protein sequence ID" value="MBO1318023.1"/>
    <property type="molecule type" value="Genomic_DNA"/>
</dbReference>
<sequence>MRHALTGGVCTFPIHQTEEAMDETGFWQAVVDRDATFDNRFVFAVKTTAVYCRPSCPSRRAKRENVVFFENAPAAEAAGFRACLRCASKHGQTGEKDKTLIAVADYLSEHAADTLTLQALAARFGLSPYHLQRRFKAAFGVSPKAFQTAKRFEQLKQALRAGDHVTGAIFEAGFGSTSRVYETVDRQLGMTPSTYRAGGASLQIHYAIRDTHFGLLLMAATERGVCLVHFGETEAALTETLSREFPQAALQVSAARESRQLDQWITALEHHLRGNKPLPHIPLHLSGTAFQLSVWRFLTTLERGQTATYKEVAGAIGKTKAHRAVANACGANRIALLIPCHRVLRGDGGVGGYRWGTDRKQQLLACEQSHPTPEANGGNKPTSARIPNHN</sequence>
<dbReference type="SMART" id="SM00342">
    <property type="entry name" value="HTH_ARAC"/>
    <property type="match status" value="1"/>
</dbReference>
<dbReference type="Gene3D" id="1.10.10.10">
    <property type="entry name" value="Winged helix-like DNA-binding domain superfamily/Winged helix DNA-binding domain"/>
    <property type="match status" value="1"/>
</dbReference>
<proteinExistence type="inferred from homology"/>
<evidence type="ECO:0000256" key="11">
    <source>
        <dbReference type="ARBA" id="ARBA00049348"/>
    </source>
</evidence>
<feature type="active site" description="Nucleophile; methyl group acceptor from methylphosphotriester" evidence="12">
    <location>
        <position position="52"/>
    </location>
</feature>
<keyword evidence="13" id="KW-0479">Metal-binding</keyword>
<dbReference type="SUPFAM" id="SSF53155">
    <property type="entry name" value="Methylated DNA-protein cysteine methyltransferase domain"/>
    <property type="match status" value="1"/>
</dbReference>
<feature type="binding site" evidence="13">
    <location>
        <position position="86"/>
    </location>
    <ligand>
        <name>Zn(2+)</name>
        <dbReference type="ChEBI" id="CHEBI:29105"/>
    </ligand>
</feature>
<dbReference type="InterPro" id="IPR009057">
    <property type="entry name" value="Homeodomain-like_sf"/>
</dbReference>
<dbReference type="InterPro" id="IPR035451">
    <property type="entry name" value="Ada-like_dom_sf"/>
</dbReference>
<dbReference type="PANTHER" id="PTHR10815:SF5">
    <property type="entry name" value="METHYLATED-DNA--PROTEIN-CYSTEINE METHYLTRANSFERASE"/>
    <property type="match status" value="1"/>
</dbReference>
<dbReference type="PANTHER" id="PTHR10815">
    <property type="entry name" value="METHYLATED-DNA--PROTEIN-CYSTEINE METHYLTRANSFERASE"/>
    <property type="match status" value="1"/>
</dbReference>
<evidence type="ECO:0000256" key="2">
    <source>
        <dbReference type="ARBA" id="ARBA00008711"/>
    </source>
</evidence>
<dbReference type="FunFam" id="1.10.10.10:FF:000214">
    <property type="entry name" value="Methylated-DNA--protein-cysteine methyltransferase"/>
    <property type="match status" value="1"/>
</dbReference>
<dbReference type="InterPro" id="IPR016221">
    <property type="entry name" value="Bifunct_regulatory_prot_Ada"/>
</dbReference>
<comment type="catalytic activity">
    <reaction evidence="11">
        <text>a 6-O-methyl-2'-deoxyguanosine in DNA + L-cysteinyl-[protein] = S-methyl-L-cysteinyl-[protein] + a 2'-deoxyguanosine in DNA</text>
        <dbReference type="Rhea" id="RHEA:24000"/>
        <dbReference type="Rhea" id="RHEA-COMP:10131"/>
        <dbReference type="Rhea" id="RHEA-COMP:10132"/>
        <dbReference type="Rhea" id="RHEA-COMP:11367"/>
        <dbReference type="Rhea" id="RHEA-COMP:11368"/>
        <dbReference type="ChEBI" id="CHEBI:29950"/>
        <dbReference type="ChEBI" id="CHEBI:82612"/>
        <dbReference type="ChEBI" id="CHEBI:85445"/>
        <dbReference type="ChEBI" id="CHEBI:85448"/>
        <dbReference type="EC" id="2.1.1.63"/>
    </reaction>
</comment>
<keyword evidence="4 16" id="KW-0489">Methyltransferase</keyword>
<dbReference type="Gene3D" id="3.30.160.70">
    <property type="entry name" value="Methylated DNA-protein cysteine methyltransferase domain"/>
    <property type="match status" value="1"/>
</dbReference>
<evidence type="ECO:0000256" key="3">
    <source>
        <dbReference type="ARBA" id="ARBA00011918"/>
    </source>
</evidence>
<accession>A0A8J7QG70</accession>
<evidence type="ECO:0000256" key="9">
    <source>
        <dbReference type="ARBA" id="ARBA00023163"/>
    </source>
</evidence>
<dbReference type="PIRSF" id="PIRSF000409">
    <property type="entry name" value="Ada"/>
    <property type="match status" value="1"/>
</dbReference>
<dbReference type="InterPro" id="IPR036388">
    <property type="entry name" value="WH-like_DNA-bd_sf"/>
</dbReference>
<dbReference type="SUPFAM" id="SSF57884">
    <property type="entry name" value="Ada DNA repair protein, N-terminal domain (N-Ada 10)"/>
    <property type="match status" value="1"/>
</dbReference>
<dbReference type="Gene3D" id="3.40.10.10">
    <property type="entry name" value="DNA Methylphosphotriester Repair Domain"/>
    <property type="match status" value="1"/>
</dbReference>
<evidence type="ECO:0000256" key="4">
    <source>
        <dbReference type="ARBA" id="ARBA00022603"/>
    </source>
</evidence>
<keyword evidence="5" id="KW-0808">Transferase</keyword>
<dbReference type="Pfam" id="PF12833">
    <property type="entry name" value="HTH_18"/>
    <property type="match status" value="1"/>
</dbReference>
<dbReference type="GO" id="GO:0003908">
    <property type="term" value="F:methylated-DNA-[protein]-cysteine S-methyltransferase activity"/>
    <property type="evidence" value="ECO:0007669"/>
    <property type="project" value="UniProtKB-EC"/>
</dbReference>
<evidence type="ECO:0000256" key="13">
    <source>
        <dbReference type="PIRSR" id="PIRSR000409-3"/>
    </source>
</evidence>
<evidence type="ECO:0000256" key="10">
    <source>
        <dbReference type="ARBA" id="ARBA00023204"/>
    </source>
</evidence>
<dbReference type="NCBIfam" id="NF011964">
    <property type="entry name" value="PRK15435.1"/>
    <property type="match status" value="1"/>
</dbReference>
<keyword evidence="9" id="KW-0804">Transcription</keyword>
<comment type="cofactor">
    <cofactor evidence="13">
        <name>Zn(2+)</name>
        <dbReference type="ChEBI" id="CHEBI:29105"/>
    </cofactor>
    <text evidence="13">Binds 1 zinc ion per subunit.</text>
</comment>
<dbReference type="PROSITE" id="PS00374">
    <property type="entry name" value="MGMT"/>
    <property type="match status" value="1"/>
</dbReference>
<evidence type="ECO:0000256" key="1">
    <source>
        <dbReference type="ARBA" id="ARBA00001286"/>
    </source>
</evidence>
<evidence type="ECO:0000256" key="14">
    <source>
        <dbReference type="SAM" id="MobiDB-lite"/>
    </source>
</evidence>
<keyword evidence="8" id="KW-0010">Activator</keyword>
<dbReference type="InterPro" id="IPR014048">
    <property type="entry name" value="MethylDNA_cys_MeTrfase_DNA-bd"/>
</dbReference>
<keyword evidence="13" id="KW-0862">Zinc</keyword>
<reference evidence="16" key="1">
    <citation type="submission" date="2021-03" db="EMBL/GenBank/DDBJ databases">
        <authorList>
            <person name="Wang G."/>
        </authorList>
    </citation>
    <scope>NUCLEOTIDE SEQUENCE</scope>
    <source>
        <strain evidence="16">KCTC 12899</strain>
    </source>
</reference>
<evidence type="ECO:0000256" key="6">
    <source>
        <dbReference type="ARBA" id="ARBA00022763"/>
    </source>
</evidence>
<dbReference type="InterPro" id="IPR004026">
    <property type="entry name" value="Ada_DNA_repair_Zn-bd"/>
</dbReference>
<feature type="binding site" evidence="13">
    <location>
        <position position="56"/>
    </location>
    <ligand>
        <name>Zn(2+)</name>
        <dbReference type="ChEBI" id="CHEBI:29105"/>
    </ligand>
</feature>
<comment type="catalytic activity">
    <reaction evidence="1">
        <text>a 4-O-methyl-thymidine in DNA + L-cysteinyl-[protein] = a thymidine in DNA + S-methyl-L-cysteinyl-[protein]</text>
        <dbReference type="Rhea" id="RHEA:53428"/>
        <dbReference type="Rhea" id="RHEA-COMP:10131"/>
        <dbReference type="Rhea" id="RHEA-COMP:10132"/>
        <dbReference type="Rhea" id="RHEA-COMP:13555"/>
        <dbReference type="Rhea" id="RHEA-COMP:13556"/>
        <dbReference type="ChEBI" id="CHEBI:29950"/>
        <dbReference type="ChEBI" id="CHEBI:82612"/>
        <dbReference type="ChEBI" id="CHEBI:137386"/>
        <dbReference type="ChEBI" id="CHEBI:137387"/>
        <dbReference type="EC" id="2.1.1.63"/>
    </reaction>
</comment>
<dbReference type="NCBIfam" id="TIGR00589">
    <property type="entry name" value="ogt"/>
    <property type="match status" value="1"/>
</dbReference>
<evidence type="ECO:0000313" key="16">
    <source>
        <dbReference type="EMBL" id="MBO1318023.1"/>
    </source>
</evidence>
<dbReference type="GO" id="GO:0043565">
    <property type="term" value="F:sequence-specific DNA binding"/>
    <property type="evidence" value="ECO:0007669"/>
    <property type="project" value="InterPro"/>
</dbReference>
<dbReference type="InterPro" id="IPR018060">
    <property type="entry name" value="HTH_AraC"/>
</dbReference>
<feature type="domain" description="HTH araC/xylS-type" evidence="15">
    <location>
        <begin position="101"/>
        <end position="198"/>
    </location>
</feature>
<keyword evidence="10" id="KW-0234">DNA repair</keyword>
<feature type="binding site" evidence="13">
    <location>
        <position position="83"/>
    </location>
    <ligand>
        <name>Zn(2+)</name>
        <dbReference type="ChEBI" id="CHEBI:29105"/>
    </ligand>
</feature>
<dbReference type="Gene3D" id="1.10.10.60">
    <property type="entry name" value="Homeodomain-like"/>
    <property type="match status" value="1"/>
</dbReference>
<evidence type="ECO:0000259" key="15">
    <source>
        <dbReference type="PROSITE" id="PS01124"/>
    </source>
</evidence>
<feature type="region of interest" description="Disordered" evidence="14">
    <location>
        <begin position="369"/>
        <end position="390"/>
    </location>
</feature>
<keyword evidence="6" id="KW-0227">DNA damage</keyword>
<comment type="similarity">
    <text evidence="2">Belongs to the MGMT family.</text>
</comment>
<dbReference type="GO" id="GO:0003700">
    <property type="term" value="F:DNA-binding transcription factor activity"/>
    <property type="evidence" value="ECO:0007669"/>
    <property type="project" value="InterPro"/>
</dbReference>
<keyword evidence="16" id="KW-0238">DNA-binding</keyword>
<evidence type="ECO:0000313" key="17">
    <source>
        <dbReference type="Proteomes" id="UP000664417"/>
    </source>
</evidence>
<evidence type="ECO:0000256" key="5">
    <source>
        <dbReference type="ARBA" id="ARBA00022679"/>
    </source>
</evidence>
<dbReference type="GO" id="GO:0032259">
    <property type="term" value="P:methylation"/>
    <property type="evidence" value="ECO:0007669"/>
    <property type="project" value="UniProtKB-KW"/>
</dbReference>
<dbReference type="GO" id="GO:0006281">
    <property type="term" value="P:DNA repair"/>
    <property type="evidence" value="ECO:0007669"/>
    <property type="project" value="UniProtKB-KW"/>
</dbReference>
<organism evidence="16 17">
    <name type="scientific">Acanthopleuribacter pedis</name>
    <dbReference type="NCBI Taxonomy" id="442870"/>
    <lineage>
        <taxon>Bacteria</taxon>
        <taxon>Pseudomonadati</taxon>
        <taxon>Acidobacteriota</taxon>
        <taxon>Holophagae</taxon>
        <taxon>Acanthopleuribacterales</taxon>
        <taxon>Acanthopleuribacteraceae</taxon>
        <taxon>Acanthopleuribacter</taxon>
    </lineage>
</organism>
<evidence type="ECO:0000256" key="7">
    <source>
        <dbReference type="ARBA" id="ARBA00023015"/>
    </source>
</evidence>
<dbReference type="GO" id="GO:0008270">
    <property type="term" value="F:zinc ion binding"/>
    <property type="evidence" value="ECO:0007669"/>
    <property type="project" value="InterPro"/>
</dbReference>
<dbReference type="Pfam" id="PF01035">
    <property type="entry name" value="DNA_binding_1"/>
    <property type="match status" value="1"/>
</dbReference>
<feature type="active site" description="Nucleophile; methyl group acceptor from either O6-methylguanine or O4-methylthymine" evidence="12">
    <location>
        <position position="340"/>
    </location>
</feature>
<dbReference type="SUPFAM" id="SSF46767">
    <property type="entry name" value="Methylated DNA-protein cysteine methyltransferase, C-terminal domain"/>
    <property type="match status" value="1"/>
</dbReference>
<feature type="binding site" evidence="13">
    <location>
        <position position="52"/>
    </location>
    <ligand>
        <name>Zn(2+)</name>
        <dbReference type="ChEBI" id="CHEBI:29105"/>
    </ligand>
</feature>
<keyword evidence="17" id="KW-1185">Reference proteome</keyword>
<dbReference type="SUPFAM" id="SSF46689">
    <property type="entry name" value="Homeodomain-like"/>
    <property type="match status" value="1"/>
</dbReference>
<name>A0A8J7QG70_9BACT</name>
<dbReference type="CDD" id="cd06445">
    <property type="entry name" value="ATase"/>
    <property type="match status" value="1"/>
</dbReference>
<comment type="caution">
    <text evidence="16">The sequence shown here is derived from an EMBL/GenBank/DDBJ whole genome shotgun (WGS) entry which is preliminary data.</text>
</comment>
<dbReference type="InterPro" id="IPR036217">
    <property type="entry name" value="MethylDNA_cys_MeTrfase_DNAb"/>
</dbReference>
<evidence type="ECO:0000256" key="12">
    <source>
        <dbReference type="PIRSR" id="PIRSR000409-1"/>
    </source>
</evidence>
<dbReference type="InterPro" id="IPR036631">
    <property type="entry name" value="MGMT_N_sf"/>
</dbReference>
<protein>
    <recommendedName>
        <fullName evidence="3">methylated-DNA--[protein]-cysteine S-methyltransferase</fullName>
        <ecNumber evidence="3">2.1.1.63</ecNumber>
    </recommendedName>
</protein>
<dbReference type="Pfam" id="PF02805">
    <property type="entry name" value="Ada_Zn_binding"/>
    <property type="match status" value="1"/>
</dbReference>
<keyword evidence="7" id="KW-0805">Transcription regulation</keyword>
<dbReference type="EC" id="2.1.1.63" evidence="3"/>
<dbReference type="Proteomes" id="UP000664417">
    <property type="component" value="Unassembled WGS sequence"/>
</dbReference>
<dbReference type="PROSITE" id="PS01124">
    <property type="entry name" value="HTH_ARAC_FAMILY_2"/>
    <property type="match status" value="1"/>
</dbReference>